<dbReference type="EMBL" id="CP063687">
    <property type="protein sequence ID" value="QOY28210.1"/>
    <property type="molecule type" value="Genomic_DNA"/>
</dbReference>
<dbReference type="PANTHER" id="PTHR42770:SF13">
    <property type="entry name" value="L-METHIONINE_BRANCHED-CHAIN AMINO ACID EXPORTER YJEH"/>
    <property type="match status" value="1"/>
</dbReference>
<sequence length="422" mass="46580">MECKVRERKLGPVLLSGLIVGPILGSGIILLPPIIYGKTGDYAILAWFMMMIISFLFASLFGKLSVLFPNESGVAHTVELAFGQHIKQLTSVFFIIAGSVGPVAVLMTASQYLKALFKSNGWPLETYGIILMMICLFVLLLNISSIGKVSFMFSTIATVVLLSGGISSIPFMRDKAFIKTPFHLDDFGYSILLLFWALVGWEIIGNYSLDVKNRKRTIPQAIVISSVVITTVCIVVAASYQWINLHQAHTLTIILIPLLGTFASPTMAFITTILCMSTYLLVTGGVSRLIASENKKITLISFRSKTNIPIGALGLLTLIHAIVFILLFINFINVEQIVGIANAFFISNAICGILSAYKLLPGKFSKSLSLMLIISFLIILSFSSIWILLMIALITAFYLIRHFIWMRQLKKSATNSQDKLRF</sequence>
<dbReference type="AlphaFoldDB" id="A0A7W4QFY2"/>
<feature type="transmembrane region" description="Helical" evidence="6">
    <location>
        <begin position="263"/>
        <end position="287"/>
    </location>
</feature>
<keyword evidence="3 6" id="KW-0812">Transmembrane</keyword>
<name>A0A7W4QFY2_BACVE</name>
<feature type="transmembrane region" description="Helical" evidence="6">
    <location>
        <begin position="372"/>
        <end position="400"/>
    </location>
</feature>
<dbReference type="GO" id="GO:0022857">
    <property type="term" value="F:transmembrane transporter activity"/>
    <property type="evidence" value="ECO:0007669"/>
    <property type="project" value="InterPro"/>
</dbReference>
<feature type="transmembrane region" description="Helical" evidence="6">
    <location>
        <begin position="221"/>
        <end position="243"/>
    </location>
</feature>
<dbReference type="GO" id="GO:0005886">
    <property type="term" value="C:plasma membrane"/>
    <property type="evidence" value="ECO:0007669"/>
    <property type="project" value="UniProtKB-SubCell"/>
</dbReference>
<protein>
    <submittedName>
        <fullName evidence="7">L-methionine/branched-chain amino acid exporter YjeH</fullName>
    </submittedName>
</protein>
<dbReference type="Proteomes" id="UP000587477">
    <property type="component" value="Chromosome"/>
</dbReference>
<keyword evidence="4 6" id="KW-1133">Transmembrane helix</keyword>
<proteinExistence type="predicted"/>
<feature type="transmembrane region" description="Helical" evidence="6">
    <location>
        <begin position="12"/>
        <end position="36"/>
    </location>
</feature>
<dbReference type="PIRSF" id="PIRSF006060">
    <property type="entry name" value="AA_transporter"/>
    <property type="match status" value="1"/>
</dbReference>
<evidence type="ECO:0000256" key="5">
    <source>
        <dbReference type="ARBA" id="ARBA00023136"/>
    </source>
</evidence>
<evidence type="ECO:0000313" key="7">
    <source>
        <dbReference type="EMBL" id="QOY28210.1"/>
    </source>
</evidence>
<organism evidence="7 8">
    <name type="scientific">Bacillus velezensis</name>
    <dbReference type="NCBI Taxonomy" id="492670"/>
    <lineage>
        <taxon>Bacteria</taxon>
        <taxon>Bacillati</taxon>
        <taxon>Bacillota</taxon>
        <taxon>Bacilli</taxon>
        <taxon>Bacillales</taxon>
        <taxon>Bacillaceae</taxon>
        <taxon>Bacillus</taxon>
        <taxon>Bacillus amyloliquefaciens group</taxon>
    </lineage>
</organism>
<evidence type="ECO:0000313" key="8">
    <source>
        <dbReference type="Proteomes" id="UP000587477"/>
    </source>
</evidence>
<evidence type="ECO:0000256" key="4">
    <source>
        <dbReference type="ARBA" id="ARBA00022989"/>
    </source>
</evidence>
<feature type="transmembrane region" description="Helical" evidence="6">
    <location>
        <begin position="337"/>
        <end position="360"/>
    </location>
</feature>
<feature type="transmembrane region" description="Helical" evidence="6">
    <location>
        <begin position="151"/>
        <end position="172"/>
    </location>
</feature>
<keyword evidence="2" id="KW-1003">Cell membrane</keyword>
<feature type="transmembrane region" description="Helical" evidence="6">
    <location>
        <begin position="42"/>
        <end position="68"/>
    </location>
</feature>
<evidence type="ECO:0000256" key="1">
    <source>
        <dbReference type="ARBA" id="ARBA00004651"/>
    </source>
</evidence>
<evidence type="ECO:0000256" key="2">
    <source>
        <dbReference type="ARBA" id="ARBA00022475"/>
    </source>
</evidence>
<accession>A0A7W4QFY2</accession>
<dbReference type="InterPro" id="IPR002293">
    <property type="entry name" value="AA/rel_permease1"/>
</dbReference>
<feature type="transmembrane region" description="Helical" evidence="6">
    <location>
        <begin position="187"/>
        <end position="209"/>
    </location>
</feature>
<dbReference type="Gene3D" id="1.20.1740.10">
    <property type="entry name" value="Amino acid/polyamine transporter I"/>
    <property type="match status" value="1"/>
</dbReference>
<evidence type="ECO:0000256" key="3">
    <source>
        <dbReference type="ARBA" id="ARBA00022692"/>
    </source>
</evidence>
<evidence type="ECO:0000256" key="6">
    <source>
        <dbReference type="SAM" id="Phobius"/>
    </source>
</evidence>
<dbReference type="Pfam" id="PF13520">
    <property type="entry name" value="AA_permease_2"/>
    <property type="match status" value="1"/>
</dbReference>
<keyword evidence="5 6" id="KW-0472">Membrane</keyword>
<dbReference type="PANTHER" id="PTHR42770">
    <property type="entry name" value="AMINO ACID TRANSPORTER-RELATED"/>
    <property type="match status" value="1"/>
</dbReference>
<feature type="transmembrane region" description="Helical" evidence="6">
    <location>
        <begin position="308"/>
        <end position="331"/>
    </location>
</feature>
<comment type="subcellular location">
    <subcellularLocation>
        <location evidence="1">Cell membrane</location>
        <topology evidence="1">Multi-pass membrane protein</topology>
    </subcellularLocation>
</comment>
<feature type="transmembrane region" description="Helical" evidence="6">
    <location>
        <begin position="127"/>
        <end position="144"/>
    </location>
</feature>
<feature type="transmembrane region" description="Helical" evidence="6">
    <location>
        <begin position="89"/>
        <end position="107"/>
    </location>
</feature>
<dbReference type="InterPro" id="IPR050367">
    <property type="entry name" value="APC_superfamily"/>
</dbReference>
<reference evidence="8" key="1">
    <citation type="submission" date="2020-10" db="EMBL/GenBank/DDBJ databases">
        <title>Complete genome sequence of Bacillus velezensis NST6.</title>
        <authorList>
            <person name="Choi J."/>
        </authorList>
    </citation>
    <scope>NUCLEOTIDE SEQUENCE [LARGE SCALE GENOMIC DNA]</scope>
    <source>
        <strain evidence="8">NST6</strain>
    </source>
</reference>
<gene>
    <name evidence="7" type="primary">yjeH</name>
    <name evidence="7" type="ORF">BACVE_003250</name>
</gene>